<dbReference type="EMBL" id="BAAARW010000012">
    <property type="protein sequence ID" value="GAA2419515.1"/>
    <property type="molecule type" value="Genomic_DNA"/>
</dbReference>
<sequence length="267" mass="27448">MSSQVEHTDVGAYALGLLEEDDRRAFEAHLRECGSCTAELGEMAGTANALAGIKDFTDAVDGPAPAPPQTQAQAPAFGRDRGPAGDPGSGTPPAEVIDLVRRRQRAARRARRGTYVIGTAAATVLLATGVTIGSAVTGDETAKPGPDGHAHGSPAQSLVIWGERKSGSDPATGASGTVGLESKGWGTHVGLELRGIRGPLRCRLEAVSRTGERTVVTGWQVPPKGYGVPGSPAPLITHGGTATPRNEIDRFEVVLEGTGGRLLTIPA</sequence>
<dbReference type="InterPro" id="IPR041916">
    <property type="entry name" value="Anti_sigma_zinc_sf"/>
</dbReference>
<dbReference type="InterPro" id="IPR027383">
    <property type="entry name" value="Znf_put"/>
</dbReference>
<keyword evidence="1" id="KW-0805">Transcription regulation</keyword>
<keyword evidence="4" id="KW-1133">Transmembrane helix</keyword>
<dbReference type="Pfam" id="PF13490">
    <property type="entry name" value="zf-HC2"/>
    <property type="match status" value="1"/>
</dbReference>
<evidence type="ECO:0000256" key="2">
    <source>
        <dbReference type="ARBA" id="ARBA00023163"/>
    </source>
</evidence>
<gene>
    <name evidence="6" type="primary">rsuA</name>
    <name evidence="6" type="ORF">GCM10010191_33270</name>
</gene>
<comment type="caution">
    <text evidence="6">The sequence shown here is derived from an EMBL/GenBank/DDBJ whole genome shotgun (WGS) entry which is preliminary data.</text>
</comment>
<feature type="domain" description="Putative zinc-finger" evidence="5">
    <location>
        <begin position="10"/>
        <end position="36"/>
    </location>
</feature>
<dbReference type="Gene3D" id="1.10.10.1320">
    <property type="entry name" value="Anti-sigma factor, zinc-finger domain"/>
    <property type="match status" value="1"/>
</dbReference>
<proteinExistence type="predicted"/>
<evidence type="ECO:0000259" key="5">
    <source>
        <dbReference type="Pfam" id="PF13490"/>
    </source>
</evidence>
<feature type="region of interest" description="Disordered" evidence="3">
    <location>
        <begin position="58"/>
        <end position="98"/>
    </location>
</feature>
<keyword evidence="2" id="KW-0804">Transcription</keyword>
<feature type="transmembrane region" description="Helical" evidence="4">
    <location>
        <begin position="113"/>
        <end position="136"/>
    </location>
</feature>
<name>A0ABP5W4A5_9ACTN</name>
<dbReference type="RefSeq" id="WP_344589871.1">
    <property type="nucleotide sequence ID" value="NZ_BAAARW010000012.1"/>
</dbReference>
<evidence type="ECO:0000256" key="4">
    <source>
        <dbReference type="SAM" id="Phobius"/>
    </source>
</evidence>
<keyword evidence="4" id="KW-0472">Membrane</keyword>
<keyword evidence="7" id="KW-1185">Reference proteome</keyword>
<protein>
    <submittedName>
        <fullName evidence="6">Anti-sigma U factor RsuA</fullName>
    </submittedName>
</protein>
<reference evidence="7" key="1">
    <citation type="journal article" date="2019" name="Int. J. Syst. Evol. Microbiol.">
        <title>The Global Catalogue of Microorganisms (GCM) 10K type strain sequencing project: providing services to taxonomists for standard genome sequencing and annotation.</title>
        <authorList>
            <consortium name="The Broad Institute Genomics Platform"/>
            <consortium name="The Broad Institute Genome Sequencing Center for Infectious Disease"/>
            <person name="Wu L."/>
            <person name="Ma J."/>
        </authorList>
    </citation>
    <scope>NUCLEOTIDE SEQUENCE [LARGE SCALE GENOMIC DNA]</scope>
    <source>
        <strain evidence="7">JCM 3325</strain>
    </source>
</reference>
<evidence type="ECO:0000256" key="1">
    <source>
        <dbReference type="ARBA" id="ARBA00023015"/>
    </source>
</evidence>
<evidence type="ECO:0000313" key="6">
    <source>
        <dbReference type="EMBL" id="GAA2419515.1"/>
    </source>
</evidence>
<keyword evidence="4" id="KW-0812">Transmembrane</keyword>
<accession>A0ABP5W4A5</accession>
<evidence type="ECO:0000256" key="3">
    <source>
        <dbReference type="SAM" id="MobiDB-lite"/>
    </source>
</evidence>
<dbReference type="Proteomes" id="UP001501231">
    <property type="component" value="Unassembled WGS sequence"/>
</dbReference>
<evidence type="ECO:0000313" key="7">
    <source>
        <dbReference type="Proteomes" id="UP001501231"/>
    </source>
</evidence>
<organism evidence="6 7">
    <name type="scientific">Actinomadura vinacea</name>
    <dbReference type="NCBI Taxonomy" id="115336"/>
    <lineage>
        <taxon>Bacteria</taxon>
        <taxon>Bacillati</taxon>
        <taxon>Actinomycetota</taxon>
        <taxon>Actinomycetes</taxon>
        <taxon>Streptosporangiales</taxon>
        <taxon>Thermomonosporaceae</taxon>
        <taxon>Actinomadura</taxon>
    </lineage>
</organism>